<feature type="transmembrane region" description="Helical" evidence="2">
    <location>
        <begin position="177"/>
        <end position="196"/>
    </location>
</feature>
<dbReference type="Proteomes" id="UP000325211">
    <property type="component" value="Chromosome"/>
</dbReference>
<dbReference type="AlphaFoldDB" id="A0A5P2D869"/>
<dbReference type="EMBL" id="CP029190">
    <property type="protein sequence ID" value="QES49339.1"/>
    <property type="molecule type" value="Genomic_DNA"/>
</dbReference>
<accession>A0A5P2D869</accession>
<reference evidence="3 4" key="1">
    <citation type="submission" date="2018-05" db="EMBL/GenBank/DDBJ databases">
        <title>Streptomyces venezuelae.</title>
        <authorList>
            <person name="Kim W."/>
            <person name="Lee N."/>
            <person name="Cho B.-K."/>
        </authorList>
    </citation>
    <scope>NUCLEOTIDE SEQUENCE [LARGE SCALE GENOMIC DNA]</scope>
    <source>
        <strain evidence="3 4">ATCC 21782</strain>
    </source>
</reference>
<gene>
    <name evidence="3" type="ORF">DEJ50_17520</name>
</gene>
<feature type="transmembrane region" description="Helical" evidence="2">
    <location>
        <begin position="33"/>
        <end position="52"/>
    </location>
</feature>
<feature type="transmembrane region" description="Helical" evidence="2">
    <location>
        <begin position="137"/>
        <end position="165"/>
    </location>
</feature>
<keyword evidence="2" id="KW-1133">Transmembrane helix</keyword>
<evidence type="ECO:0000313" key="4">
    <source>
        <dbReference type="Proteomes" id="UP000325211"/>
    </source>
</evidence>
<name>A0A5P2D869_STRVZ</name>
<sequence length="257" mass="28386">MGDNKDRNLVERFMEPPEDAILDDRPVRILQEVRFWCGIGIALVVKLPVVMQDPQGLVYWVRDGALRIALTPVLLLLSVPVVLALYIAAARPGYRRRMISRLPGPLTSVAAFLGHFLLGATAVVLPIWVVSSFNHPLLWAIAVVIGIYLLARAVGFVFFAVPAISRHMFRTVEVHQALPACLTVVLAWELALQDIFFPLGDQIADSTLLPLGGAIATMAIAAFELFRLRTRHGITFRSLPPERPRGRSTTTRAHDAS</sequence>
<evidence type="ECO:0000313" key="3">
    <source>
        <dbReference type="EMBL" id="QES49339.1"/>
    </source>
</evidence>
<protein>
    <submittedName>
        <fullName evidence="3">Uncharacterized protein</fullName>
    </submittedName>
</protein>
<feature type="transmembrane region" description="Helical" evidence="2">
    <location>
        <begin position="64"/>
        <end position="88"/>
    </location>
</feature>
<feature type="region of interest" description="Disordered" evidence="1">
    <location>
        <begin position="238"/>
        <end position="257"/>
    </location>
</feature>
<feature type="transmembrane region" description="Helical" evidence="2">
    <location>
        <begin position="109"/>
        <end position="131"/>
    </location>
</feature>
<evidence type="ECO:0000256" key="1">
    <source>
        <dbReference type="SAM" id="MobiDB-lite"/>
    </source>
</evidence>
<dbReference type="RefSeq" id="WP_150208921.1">
    <property type="nucleotide sequence ID" value="NZ_CP029190.1"/>
</dbReference>
<feature type="transmembrane region" description="Helical" evidence="2">
    <location>
        <begin position="208"/>
        <end position="228"/>
    </location>
</feature>
<proteinExistence type="predicted"/>
<dbReference type="OrthoDB" id="4217684at2"/>
<keyword evidence="2" id="KW-0472">Membrane</keyword>
<evidence type="ECO:0000256" key="2">
    <source>
        <dbReference type="SAM" id="Phobius"/>
    </source>
</evidence>
<keyword evidence="2" id="KW-0812">Transmembrane</keyword>
<organism evidence="3 4">
    <name type="scientific">Streptomyces venezuelae</name>
    <dbReference type="NCBI Taxonomy" id="54571"/>
    <lineage>
        <taxon>Bacteria</taxon>
        <taxon>Bacillati</taxon>
        <taxon>Actinomycetota</taxon>
        <taxon>Actinomycetes</taxon>
        <taxon>Kitasatosporales</taxon>
        <taxon>Streptomycetaceae</taxon>
        <taxon>Streptomyces</taxon>
    </lineage>
</organism>